<dbReference type="SUPFAM" id="SSF49842">
    <property type="entry name" value="TNF-like"/>
    <property type="match status" value="1"/>
</dbReference>
<proteinExistence type="predicted"/>
<dbReference type="Proteomes" id="UP000085678">
    <property type="component" value="Unplaced"/>
</dbReference>
<dbReference type="InterPro" id="IPR050392">
    <property type="entry name" value="Collagen/C1q_domain"/>
</dbReference>
<dbReference type="KEGG" id="lak:106159618"/>
<dbReference type="AlphaFoldDB" id="A0A1S3HZE2"/>
<dbReference type="PANTHER" id="PTHR15427">
    <property type="entry name" value="EMILIN ELASTIN MICROFIBRIL INTERFACE-LOCATED PROTEIN ELASTIN MICROFIBRIL INTERFACER"/>
    <property type="match status" value="1"/>
</dbReference>
<feature type="chain" id="PRO_5010313728" evidence="3">
    <location>
        <begin position="30"/>
        <end position="208"/>
    </location>
</feature>
<dbReference type="GeneID" id="106159618"/>
<dbReference type="OrthoDB" id="6368610at2759"/>
<gene>
    <name evidence="6" type="primary">LOC106159618</name>
</gene>
<sequence>MHMYHWIKCAVMSWGCYFLVVLLIAGCDSTCTPQEEGIEERVRGLEAFRNVIFTWLERLQNDILLVNATAKCGVPTVAFSAQLTTSPQVKRNDDLVFAGVITNIGNAYDPTSGRFTCPVSGTYFFTATILTSHNGGRVEVTLRSSKKAGKNLMLLLAKSHGDHNSGSNSVIVQCEKWEEINLRVNHVRDPNPTLWNYWSTFSGYLIAS</sequence>
<evidence type="ECO:0000256" key="1">
    <source>
        <dbReference type="ARBA" id="ARBA00004613"/>
    </source>
</evidence>
<comment type="subcellular location">
    <subcellularLocation>
        <location evidence="1">Secreted</location>
    </subcellularLocation>
</comment>
<dbReference type="SMART" id="SM00110">
    <property type="entry name" value="C1Q"/>
    <property type="match status" value="1"/>
</dbReference>
<evidence type="ECO:0000313" key="5">
    <source>
        <dbReference type="Proteomes" id="UP000085678"/>
    </source>
</evidence>
<accession>A0A1S3HZE2</accession>
<feature type="domain" description="C1q" evidence="4">
    <location>
        <begin position="72"/>
        <end position="208"/>
    </location>
</feature>
<dbReference type="InParanoid" id="A0A1S3HZE2"/>
<organism evidence="5 6">
    <name type="scientific">Lingula anatina</name>
    <name type="common">Brachiopod</name>
    <name type="synonym">Lingula unguis</name>
    <dbReference type="NCBI Taxonomy" id="7574"/>
    <lineage>
        <taxon>Eukaryota</taxon>
        <taxon>Metazoa</taxon>
        <taxon>Spiralia</taxon>
        <taxon>Lophotrochozoa</taxon>
        <taxon>Brachiopoda</taxon>
        <taxon>Linguliformea</taxon>
        <taxon>Lingulata</taxon>
        <taxon>Lingulida</taxon>
        <taxon>Linguloidea</taxon>
        <taxon>Lingulidae</taxon>
        <taxon>Lingula</taxon>
    </lineage>
</organism>
<dbReference type="Pfam" id="PF00386">
    <property type="entry name" value="C1q"/>
    <property type="match status" value="1"/>
</dbReference>
<protein>
    <submittedName>
        <fullName evidence="6">Complement C1q-like protein 3</fullName>
    </submittedName>
</protein>
<keyword evidence="3" id="KW-0732">Signal</keyword>
<dbReference type="PRINTS" id="PR00007">
    <property type="entry name" value="COMPLEMNTC1Q"/>
</dbReference>
<dbReference type="InterPro" id="IPR001073">
    <property type="entry name" value="C1q_dom"/>
</dbReference>
<keyword evidence="2" id="KW-0964">Secreted</keyword>
<dbReference type="RefSeq" id="XP_013391387.1">
    <property type="nucleotide sequence ID" value="XM_013535933.1"/>
</dbReference>
<name>A0A1S3HZE2_LINAN</name>
<dbReference type="InterPro" id="IPR008983">
    <property type="entry name" value="Tumour_necrosis_fac-like_dom"/>
</dbReference>
<evidence type="ECO:0000256" key="2">
    <source>
        <dbReference type="ARBA" id="ARBA00022525"/>
    </source>
</evidence>
<feature type="signal peptide" evidence="3">
    <location>
        <begin position="1"/>
        <end position="29"/>
    </location>
</feature>
<dbReference type="GO" id="GO:0005576">
    <property type="term" value="C:extracellular region"/>
    <property type="evidence" value="ECO:0007669"/>
    <property type="project" value="UniProtKB-SubCell"/>
</dbReference>
<evidence type="ECO:0000259" key="4">
    <source>
        <dbReference type="PROSITE" id="PS50871"/>
    </source>
</evidence>
<reference evidence="6" key="1">
    <citation type="submission" date="2025-08" db="UniProtKB">
        <authorList>
            <consortium name="RefSeq"/>
        </authorList>
    </citation>
    <scope>IDENTIFICATION</scope>
    <source>
        <tissue evidence="6">Gonads</tissue>
    </source>
</reference>
<evidence type="ECO:0000313" key="6">
    <source>
        <dbReference type="RefSeq" id="XP_013391387.1"/>
    </source>
</evidence>
<dbReference type="Gene3D" id="2.60.120.40">
    <property type="match status" value="1"/>
</dbReference>
<evidence type="ECO:0000256" key="3">
    <source>
        <dbReference type="SAM" id="SignalP"/>
    </source>
</evidence>
<keyword evidence="5" id="KW-1185">Reference proteome</keyword>
<dbReference type="PANTHER" id="PTHR15427:SF50">
    <property type="entry name" value="COMPLEMENT C1Q TUMOR NECROSIS FACTOR-RELATED PROTEIN 2-LIKE"/>
    <property type="match status" value="1"/>
</dbReference>
<dbReference type="PROSITE" id="PS50871">
    <property type="entry name" value="C1Q"/>
    <property type="match status" value="1"/>
</dbReference>